<dbReference type="GO" id="GO:0008104">
    <property type="term" value="P:intracellular protein localization"/>
    <property type="evidence" value="ECO:0007669"/>
    <property type="project" value="TreeGrafter"/>
</dbReference>
<accession>A0A9N8VPB4</accession>
<evidence type="ECO:0000259" key="3">
    <source>
        <dbReference type="PROSITE" id="PS50132"/>
    </source>
</evidence>
<feature type="domain" description="RGS" evidence="3">
    <location>
        <begin position="35"/>
        <end position="196"/>
    </location>
</feature>
<keyword evidence="2" id="KW-0472">Membrane</keyword>
<feature type="transmembrane region" description="Helical" evidence="2">
    <location>
        <begin position="296"/>
        <end position="317"/>
    </location>
</feature>
<dbReference type="PANTHER" id="PTHR13155:SF1">
    <property type="entry name" value="A-KINASE ANCHOR PROTEIN 10, MITOCHONDRIAL"/>
    <property type="match status" value="1"/>
</dbReference>
<dbReference type="AlphaFoldDB" id="A0A9N8VPB4"/>
<keyword evidence="5" id="KW-1185">Reference proteome</keyword>
<dbReference type="SUPFAM" id="SSF48097">
    <property type="entry name" value="Regulator of G-protein signaling, RGS"/>
    <property type="match status" value="1"/>
</dbReference>
<name>A0A9N8VPB4_9GLOM</name>
<evidence type="ECO:0000256" key="1">
    <source>
        <dbReference type="SAM" id="MobiDB-lite"/>
    </source>
</evidence>
<dbReference type="EMBL" id="CAJVPS010000143">
    <property type="protein sequence ID" value="CAG8457364.1"/>
    <property type="molecule type" value="Genomic_DNA"/>
</dbReference>
<evidence type="ECO:0000313" key="4">
    <source>
        <dbReference type="EMBL" id="CAG8457364.1"/>
    </source>
</evidence>
<feature type="transmembrane region" description="Helical" evidence="2">
    <location>
        <begin position="205"/>
        <end position="230"/>
    </location>
</feature>
<dbReference type="Proteomes" id="UP000789508">
    <property type="component" value="Unassembled WGS sequence"/>
</dbReference>
<gene>
    <name evidence="4" type="ORF">ALEPTO_LOCUS1351</name>
</gene>
<keyword evidence="2" id="KW-1133">Transmembrane helix</keyword>
<dbReference type="InterPro" id="IPR016137">
    <property type="entry name" value="RGS"/>
</dbReference>
<dbReference type="OrthoDB" id="5584247at2759"/>
<feature type="region of interest" description="Disordered" evidence="1">
    <location>
        <begin position="1"/>
        <end position="20"/>
    </location>
</feature>
<organism evidence="4 5">
    <name type="scientific">Ambispora leptoticha</name>
    <dbReference type="NCBI Taxonomy" id="144679"/>
    <lineage>
        <taxon>Eukaryota</taxon>
        <taxon>Fungi</taxon>
        <taxon>Fungi incertae sedis</taxon>
        <taxon>Mucoromycota</taxon>
        <taxon>Glomeromycotina</taxon>
        <taxon>Glomeromycetes</taxon>
        <taxon>Archaeosporales</taxon>
        <taxon>Ambisporaceae</taxon>
        <taxon>Ambispora</taxon>
    </lineage>
</organism>
<proteinExistence type="predicted"/>
<evidence type="ECO:0000313" key="5">
    <source>
        <dbReference type="Proteomes" id="UP000789508"/>
    </source>
</evidence>
<reference evidence="4" key="1">
    <citation type="submission" date="2021-06" db="EMBL/GenBank/DDBJ databases">
        <authorList>
            <person name="Kallberg Y."/>
            <person name="Tangrot J."/>
            <person name="Rosling A."/>
        </authorList>
    </citation>
    <scope>NUCLEOTIDE SEQUENCE</scope>
    <source>
        <strain evidence="4">FL130A</strain>
    </source>
</reference>
<keyword evidence="2" id="KW-0812">Transmembrane</keyword>
<dbReference type="PROSITE" id="PS50132">
    <property type="entry name" value="RGS"/>
    <property type="match status" value="1"/>
</dbReference>
<dbReference type="InterPro" id="IPR044926">
    <property type="entry name" value="RGS_subdomain_2"/>
</dbReference>
<dbReference type="PANTHER" id="PTHR13155">
    <property type="entry name" value="A-KINASE ANCHOR PROTEINS"/>
    <property type="match status" value="1"/>
</dbReference>
<dbReference type="GO" id="GO:0005886">
    <property type="term" value="C:plasma membrane"/>
    <property type="evidence" value="ECO:0007669"/>
    <property type="project" value="TreeGrafter"/>
</dbReference>
<protein>
    <submittedName>
        <fullName evidence="4">4026_t:CDS:1</fullName>
    </submittedName>
</protein>
<comment type="caution">
    <text evidence="4">The sequence shown here is derived from an EMBL/GenBank/DDBJ whole genome shotgun (WGS) entry which is preliminary data.</text>
</comment>
<dbReference type="InterPro" id="IPR052246">
    <property type="entry name" value="Cell_Polariz_PKAAnc"/>
</dbReference>
<evidence type="ECO:0000256" key="2">
    <source>
        <dbReference type="SAM" id="Phobius"/>
    </source>
</evidence>
<sequence>MEDDEIRDSMMNSKNTPESRVPSLDKVLLGVSGAPLSQYNFYCYLREHWQAEDNLNFWLDVANHENLWGTWLENERRKKERELHYRFTEITVTPTNDSQVQALSLNNISSNVTSDEDASVGQPGYRRQINEDDLHKSAKQIYRKYANLNIFPQEHRTTMQDLIMRQGRHNPVVFASSKAYVYHIMNVIYFPKFVESATDINLSQISAIIALPLGMICLTFGIALELYYIFMAWEGRMIRIWGFFPLWLGWVLLQTAITRFLPPLILFGVSEHKLFRFHRIKEKAILKAHRSRAFRFFCYDTLVAVISTGILIAAPPIPLTSPS</sequence>
<dbReference type="InterPro" id="IPR036305">
    <property type="entry name" value="RGS_sf"/>
</dbReference>
<dbReference type="Gene3D" id="1.10.167.10">
    <property type="entry name" value="Regulator of G-protein Signalling 4, domain 2"/>
    <property type="match status" value="1"/>
</dbReference>